<name>A0ACC2ICZ7_9PEZI</name>
<dbReference type="Proteomes" id="UP001153334">
    <property type="component" value="Unassembled WGS sequence"/>
</dbReference>
<accession>A0ACC2ICZ7</accession>
<organism evidence="1 2">
    <name type="scientific">Nemania bipapillata</name>
    <dbReference type="NCBI Taxonomy" id="110536"/>
    <lineage>
        <taxon>Eukaryota</taxon>
        <taxon>Fungi</taxon>
        <taxon>Dikarya</taxon>
        <taxon>Ascomycota</taxon>
        <taxon>Pezizomycotina</taxon>
        <taxon>Sordariomycetes</taxon>
        <taxon>Xylariomycetidae</taxon>
        <taxon>Xylariales</taxon>
        <taxon>Xylariaceae</taxon>
        <taxon>Nemania</taxon>
    </lineage>
</organism>
<keyword evidence="2" id="KW-1185">Reference proteome</keyword>
<reference evidence="1" key="1">
    <citation type="submission" date="2022-11" db="EMBL/GenBank/DDBJ databases">
        <title>Genome Sequence of Nemania bipapillata.</title>
        <authorList>
            <person name="Buettner E."/>
        </authorList>
    </citation>
    <scope>NUCLEOTIDE SEQUENCE</scope>
    <source>
        <strain evidence="1">CP14</strain>
    </source>
</reference>
<protein>
    <submittedName>
        <fullName evidence="1">Uncharacterized protein</fullName>
    </submittedName>
</protein>
<comment type="caution">
    <text evidence="1">The sequence shown here is derived from an EMBL/GenBank/DDBJ whole genome shotgun (WGS) entry which is preliminary data.</text>
</comment>
<evidence type="ECO:0000313" key="1">
    <source>
        <dbReference type="EMBL" id="KAJ8113074.1"/>
    </source>
</evidence>
<sequence>MSAILLKTEQLFNPISNVSENPTENGTTDGLRMVVFGGGDIATPILSASDWNGHGQAWTEVMCKKLGCDTYLSFIPEGNAMGGAVVSNPLLDAAYKRVSASTVGPNKNEKTTPQLDYSWVVKQYPRSHQDDLADQVDSFLSSTRAQRASTESLWVFNVGYWDIWYLAALPRRLATDVIDSSVRDLFFQIERLYQAAQDQESVAYSEPISGFEAERGFRDDDVARAPFRIFLTRLFDISLTPGFASERPRPPNPHLSSTQLRNAAFLTKYWDALLEVAVDDWLTTPDPEYWSTADTVDIKVVESLVGKRSLGDGDYNEEEKEYGSSAKERSGGISLPRRKIASYGISHYLRELMIDRQLRNSDLFDHNGLGARPPEDGFLDISMPCALQIPDDGAAKNGETAGMRSKTVLCQDPDNYLFYTGFTVGPARDPRDRRAGCEEILGSGGSHLEMAREGQDAQGE</sequence>
<gene>
    <name evidence="1" type="ORF">ONZ43_g5234</name>
</gene>
<evidence type="ECO:0000313" key="2">
    <source>
        <dbReference type="Proteomes" id="UP001153334"/>
    </source>
</evidence>
<proteinExistence type="predicted"/>
<dbReference type="EMBL" id="JAPESX010001572">
    <property type="protein sequence ID" value="KAJ8113074.1"/>
    <property type="molecule type" value="Genomic_DNA"/>
</dbReference>